<geneLocation type="chloroplast" evidence="7"/>
<gene>
    <name evidence="5 7" type="primary">rps15</name>
</gene>
<accession>A0A8F8SVM1</accession>
<keyword evidence="7" id="KW-0934">Plastid</keyword>
<evidence type="ECO:0000256" key="2">
    <source>
        <dbReference type="ARBA" id="ARBA00022980"/>
    </source>
</evidence>
<dbReference type="Gene3D" id="1.10.287.10">
    <property type="entry name" value="S15/NS1, RNA-binding"/>
    <property type="match status" value="1"/>
</dbReference>
<dbReference type="EMBL" id="MW470988">
    <property type="protein sequence ID" value="QYB22072.1"/>
    <property type="molecule type" value="Genomic_DNA"/>
</dbReference>
<comment type="similarity">
    <text evidence="1 5 6">Belongs to the universal ribosomal protein uS15 family.</text>
</comment>
<comment type="subcellular location">
    <subcellularLocation>
        <location evidence="5">Plastid</location>
        <location evidence="5">Chloroplast</location>
    </subcellularLocation>
</comment>
<name>A0A8F8SVM1_9CONI</name>
<dbReference type="InterPro" id="IPR005290">
    <property type="entry name" value="Ribosomal_uS15_bac-type"/>
</dbReference>
<dbReference type="CDD" id="cd00677">
    <property type="entry name" value="S15_NS1_EPRS_RNA-bind"/>
    <property type="match status" value="1"/>
</dbReference>
<dbReference type="NCBIfam" id="TIGR00952">
    <property type="entry name" value="S15_bact"/>
    <property type="match status" value="1"/>
</dbReference>
<dbReference type="GO" id="GO:1990904">
    <property type="term" value="C:ribonucleoprotein complex"/>
    <property type="evidence" value="ECO:0007669"/>
    <property type="project" value="UniProtKB-KW"/>
</dbReference>
<sequence>MNKNKRISFFFLTINQSYFNRRNFVFMITKLSIRSSSVTKEQKGSVESQVCYLTNRINRLTQHLQLHRRDYSSQRGLWKIVGKRKRLLVYLFKRDVLRYNDLISQLGIRELKKR</sequence>
<proteinExistence type="inferred from homology"/>
<reference evidence="7" key="2">
    <citation type="submission" date="2021-01" db="EMBL/GenBank/DDBJ databases">
        <authorList>
            <person name="Stull G."/>
            <person name="Qu X.-J."/>
            <person name="Parins-Fukuchi C."/>
            <person name="Yang Y.-Y."/>
            <person name="Yang J.-B."/>
            <person name="Yang Z.-Y."/>
            <person name="Hu Y."/>
            <person name="Ma H."/>
            <person name="Soltis P."/>
            <person name="Soltis D."/>
            <person name="Li D.-Z."/>
            <person name="Smith S."/>
            <person name="Yi T.-S."/>
        </authorList>
    </citation>
    <scope>NUCLEOTIDE SEQUENCE</scope>
</reference>
<dbReference type="PANTHER" id="PTHR23321:SF26">
    <property type="entry name" value="SMALL RIBOSOMAL SUBUNIT PROTEIN US15M"/>
    <property type="match status" value="1"/>
</dbReference>
<organism evidence="7">
    <name type="scientific">Phyllocladus trichomanoides</name>
    <name type="common">celery pine</name>
    <dbReference type="NCBI Taxonomy" id="50184"/>
    <lineage>
        <taxon>Eukaryota</taxon>
        <taxon>Viridiplantae</taxon>
        <taxon>Streptophyta</taxon>
        <taxon>Embryophyta</taxon>
        <taxon>Tracheophyta</taxon>
        <taxon>Spermatophyta</taxon>
        <taxon>Pinopsida</taxon>
        <taxon>Pinidae</taxon>
        <taxon>Conifers II</taxon>
        <taxon>Araucariales</taxon>
        <taxon>Podocarpaceae</taxon>
        <taxon>Phyllocladus</taxon>
    </lineage>
</organism>
<evidence type="ECO:0000256" key="4">
    <source>
        <dbReference type="ARBA" id="ARBA00035250"/>
    </source>
</evidence>
<dbReference type="GO" id="GO:0009507">
    <property type="term" value="C:chloroplast"/>
    <property type="evidence" value="ECO:0007669"/>
    <property type="project" value="UniProtKB-SubCell"/>
</dbReference>
<dbReference type="SUPFAM" id="SSF47060">
    <property type="entry name" value="S15/NS1 RNA-binding domain"/>
    <property type="match status" value="1"/>
</dbReference>
<evidence type="ECO:0000256" key="1">
    <source>
        <dbReference type="ARBA" id="ARBA00008434"/>
    </source>
</evidence>
<dbReference type="SMART" id="SM01387">
    <property type="entry name" value="Ribosomal_S15"/>
    <property type="match status" value="1"/>
</dbReference>
<comment type="subunit">
    <text evidence="5">Part of the 30S ribosomal subunit.</text>
</comment>
<dbReference type="PROSITE" id="PS00362">
    <property type="entry name" value="RIBOSOMAL_S15"/>
    <property type="match status" value="1"/>
</dbReference>
<dbReference type="InterPro" id="IPR000589">
    <property type="entry name" value="Ribosomal_uS15"/>
</dbReference>
<dbReference type="InterPro" id="IPR009068">
    <property type="entry name" value="uS15_NS1_RNA-bd_sf"/>
</dbReference>
<dbReference type="GO" id="GO:0006412">
    <property type="term" value="P:translation"/>
    <property type="evidence" value="ECO:0007669"/>
    <property type="project" value="UniProtKB-UniRule"/>
</dbReference>
<evidence type="ECO:0000313" key="7">
    <source>
        <dbReference type="EMBL" id="QYB22072.1"/>
    </source>
</evidence>
<keyword evidence="3 5" id="KW-0687">Ribonucleoprotein</keyword>
<keyword evidence="7" id="KW-0150">Chloroplast</keyword>
<dbReference type="GO" id="GO:0003735">
    <property type="term" value="F:structural constituent of ribosome"/>
    <property type="evidence" value="ECO:0007669"/>
    <property type="project" value="InterPro"/>
</dbReference>
<dbReference type="PANTHER" id="PTHR23321">
    <property type="entry name" value="RIBOSOMAL PROTEIN S15, BACTERIAL AND ORGANELLAR"/>
    <property type="match status" value="1"/>
</dbReference>
<dbReference type="HAMAP" id="MF_01343_B">
    <property type="entry name" value="Ribosomal_uS15_B"/>
    <property type="match status" value="1"/>
</dbReference>
<dbReference type="GO" id="GO:0005840">
    <property type="term" value="C:ribosome"/>
    <property type="evidence" value="ECO:0007669"/>
    <property type="project" value="UniProtKB-KW"/>
</dbReference>
<evidence type="ECO:0000256" key="3">
    <source>
        <dbReference type="ARBA" id="ARBA00023274"/>
    </source>
</evidence>
<dbReference type="AlphaFoldDB" id="A0A8F8SVM1"/>
<evidence type="ECO:0000256" key="5">
    <source>
        <dbReference type="HAMAP-Rule" id="MF_01343"/>
    </source>
</evidence>
<evidence type="ECO:0000256" key="6">
    <source>
        <dbReference type="RuleBase" id="RU003919"/>
    </source>
</evidence>
<keyword evidence="2 5" id="KW-0689">Ribosomal protein</keyword>
<reference evidence="7" key="1">
    <citation type="journal article" date="2021" name="Nat. Plants">
        <title>Gene duplications and phylogenomic conflict underlie major pulses of phenotypic evolution in gymnosperms.</title>
        <authorList>
            <person name="Stull G.W."/>
            <person name="Qu X.J."/>
            <person name="Parins-Fukuchi C."/>
            <person name="Yang Y.Y."/>
            <person name="Yang J.B."/>
            <person name="Yang Z.Y."/>
            <person name="Hu Y."/>
            <person name="Ma H."/>
            <person name="Soltis P.S."/>
            <person name="Soltis D.E."/>
            <person name="Li D.Z."/>
            <person name="Smith S.A."/>
            <person name="Yi T.S."/>
        </authorList>
    </citation>
    <scope>NUCLEOTIDE SEQUENCE</scope>
</reference>
<dbReference type="Pfam" id="PF00312">
    <property type="entry name" value="Ribosomal_S15"/>
    <property type="match status" value="1"/>
</dbReference>
<protein>
    <recommendedName>
        <fullName evidence="4 5">Small ribosomal subunit protein uS15c</fullName>
    </recommendedName>
</protein>